<proteinExistence type="inferred from homology"/>
<dbReference type="Pfam" id="PF00441">
    <property type="entry name" value="Acyl-CoA_dh_1"/>
    <property type="match status" value="1"/>
</dbReference>
<dbReference type="Gene3D" id="1.20.140.10">
    <property type="entry name" value="Butyryl-CoA Dehydrogenase, subunit A, domain 3"/>
    <property type="match status" value="1"/>
</dbReference>
<dbReference type="InterPro" id="IPR013786">
    <property type="entry name" value="AcylCoA_DH/ox_N"/>
</dbReference>
<dbReference type="EMBL" id="AP022620">
    <property type="protein sequence ID" value="BBZ75540.1"/>
    <property type="molecule type" value="Genomic_DNA"/>
</dbReference>
<name>A0A6N4W0X8_9MYCO</name>
<dbReference type="PANTHER" id="PTHR43884:SF20">
    <property type="entry name" value="ACYL-COA DEHYDROGENASE FADE28"/>
    <property type="match status" value="1"/>
</dbReference>
<comment type="cofactor">
    <cofactor evidence="1">
        <name>FAD</name>
        <dbReference type="ChEBI" id="CHEBI:57692"/>
    </cofactor>
</comment>
<evidence type="ECO:0000256" key="3">
    <source>
        <dbReference type="ARBA" id="ARBA00022630"/>
    </source>
</evidence>
<evidence type="ECO:0000259" key="6">
    <source>
        <dbReference type="Pfam" id="PF00441"/>
    </source>
</evidence>
<dbReference type="InterPro" id="IPR009075">
    <property type="entry name" value="AcylCo_DH/oxidase_C"/>
</dbReference>
<reference evidence="8 9" key="1">
    <citation type="journal article" date="2019" name="Emerg. Microbes Infect.">
        <title>Comprehensive subspecies identification of 175 nontuberculous mycobacteria species based on 7547 genomic profiles.</title>
        <authorList>
            <person name="Matsumoto Y."/>
            <person name="Kinjo T."/>
            <person name="Motooka D."/>
            <person name="Nabeya D."/>
            <person name="Jung N."/>
            <person name="Uechi K."/>
            <person name="Horii T."/>
            <person name="Iida T."/>
            <person name="Fujita J."/>
            <person name="Nakamura S."/>
        </authorList>
    </citation>
    <scope>NUCLEOTIDE SEQUENCE [LARGE SCALE GENOMIC DNA]</scope>
    <source>
        <strain evidence="8 9">JCM 30275</strain>
    </source>
</reference>
<evidence type="ECO:0000259" key="7">
    <source>
        <dbReference type="Pfam" id="PF02771"/>
    </source>
</evidence>
<dbReference type="SUPFAM" id="SSF56645">
    <property type="entry name" value="Acyl-CoA dehydrogenase NM domain-like"/>
    <property type="match status" value="1"/>
</dbReference>
<feature type="domain" description="Acyl-CoA dehydrogenase/oxidase C-terminal" evidence="6">
    <location>
        <begin position="199"/>
        <end position="334"/>
    </location>
</feature>
<evidence type="ECO:0000313" key="8">
    <source>
        <dbReference type="EMBL" id="BBZ75540.1"/>
    </source>
</evidence>
<comment type="similarity">
    <text evidence="2">Belongs to the acyl-CoA dehydrogenase family.</text>
</comment>
<dbReference type="AlphaFoldDB" id="A0A6N4W0X8"/>
<keyword evidence="5" id="KW-0560">Oxidoreductase</keyword>
<evidence type="ECO:0000256" key="2">
    <source>
        <dbReference type="ARBA" id="ARBA00009347"/>
    </source>
</evidence>
<evidence type="ECO:0000256" key="1">
    <source>
        <dbReference type="ARBA" id="ARBA00001974"/>
    </source>
</evidence>
<organism evidence="8 9">
    <name type="scientific">Mycolicibacterium anyangense</name>
    <dbReference type="NCBI Taxonomy" id="1431246"/>
    <lineage>
        <taxon>Bacteria</taxon>
        <taxon>Bacillati</taxon>
        <taxon>Actinomycetota</taxon>
        <taxon>Actinomycetes</taxon>
        <taxon>Mycobacteriales</taxon>
        <taxon>Mycobacteriaceae</taxon>
        <taxon>Mycolicibacterium</taxon>
    </lineage>
</organism>
<dbReference type="Gene3D" id="1.10.540.10">
    <property type="entry name" value="Acyl-CoA dehydrogenase/oxidase, N-terminal domain"/>
    <property type="match status" value="1"/>
</dbReference>
<dbReference type="PANTHER" id="PTHR43884">
    <property type="entry name" value="ACYL-COA DEHYDROGENASE"/>
    <property type="match status" value="1"/>
</dbReference>
<keyword evidence="4" id="KW-0274">FAD</keyword>
<sequence length="357" mass="37909">MTMTSAPASSDELAELRSLAGDICGAATEPVLDLQQRDVAFNPRLWSHLDEAGLTRLSTPEEQGGSGAGLVELAVVLEQIGYHAAPAPIAENDLLASWLLRTAGLSVRTGVMTAAFGELHTRDGRLQGTVNSVPWARHADTVVIAGPGFVAAVPSTALTISPNDDIAAQPCDHVTVDMTVAADTFAAVDTDLAGEFRDRGALARALQTCGALDRAVEMTVRHVSERVQFGRPLAKFQAVQNLVATSASALCLARSASDFAVDMAQAHGFASEQARFAVAVAKIEASRAATVVSRNTHQAHGAIGFTLDHRLRHFTGRALAWRSEFGGIREWQRRLGESVLESGYSAWEFVSTYSSSS</sequence>
<dbReference type="GO" id="GO:0050660">
    <property type="term" value="F:flavin adenine dinucleotide binding"/>
    <property type="evidence" value="ECO:0007669"/>
    <property type="project" value="InterPro"/>
</dbReference>
<dbReference type="GO" id="GO:0003995">
    <property type="term" value="F:acyl-CoA dehydrogenase activity"/>
    <property type="evidence" value="ECO:0007669"/>
    <property type="project" value="TreeGrafter"/>
</dbReference>
<dbReference type="Proteomes" id="UP000467249">
    <property type="component" value="Chromosome"/>
</dbReference>
<evidence type="ECO:0000256" key="5">
    <source>
        <dbReference type="ARBA" id="ARBA00023002"/>
    </source>
</evidence>
<dbReference type="InterPro" id="IPR037069">
    <property type="entry name" value="AcylCoA_DH/ox_N_sf"/>
</dbReference>
<accession>A0A6N4W0X8</accession>
<keyword evidence="3" id="KW-0285">Flavoprotein</keyword>
<dbReference type="Pfam" id="PF02771">
    <property type="entry name" value="Acyl-CoA_dh_N"/>
    <property type="match status" value="1"/>
</dbReference>
<dbReference type="SUPFAM" id="SSF47203">
    <property type="entry name" value="Acyl-CoA dehydrogenase C-terminal domain-like"/>
    <property type="match status" value="1"/>
</dbReference>
<evidence type="ECO:0000313" key="9">
    <source>
        <dbReference type="Proteomes" id="UP000467249"/>
    </source>
</evidence>
<dbReference type="InterPro" id="IPR009100">
    <property type="entry name" value="AcylCoA_DH/oxidase_NM_dom_sf"/>
</dbReference>
<feature type="domain" description="Acyl-CoA dehydrogenase/oxidase N-terminal" evidence="7">
    <location>
        <begin position="11"/>
        <end position="101"/>
    </location>
</feature>
<gene>
    <name evidence="8" type="ORF">MANY_08770</name>
</gene>
<evidence type="ECO:0000256" key="4">
    <source>
        <dbReference type="ARBA" id="ARBA00022827"/>
    </source>
</evidence>
<keyword evidence="9" id="KW-1185">Reference proteome</keyword>
<dbReference type="KEGG" id="many:MANY_08770"/>
<dbReference type="InterPro" id="IPR036250">
    <property type="entry name" value="AcylCo_DH-like_C"/>
</dbReference>
<protein>
    <submittedName>
        <fullName evidence="8">Acyl-CoA dehydrogenase</fullName>
    </submittedName>
</protein>